<dbReference type="InterPro" id="IPR018062">
    <property type="entry name" value="HTH_AraC-typ_CS"/>
</dbReference>
<dbReference type="Gene3D" id="1.10.10.60">
    <property type="entry name" value="Homeodomain-like"/>
    <property type="match status" value="1"/>
</dbReference>
<accession>A0A4S3K7V8</accession>
<dbReference type="GO" id="GO:0003700">
    <property type="term" value="F:DNA-binding transcription factor activity"/>
    <property type="evidence" value="ECO:0007669"/>
    <property type="project" value="InterPro"/>
</dbReference>
<dbReference type="GO" id="GO:0043565">
    <property type="term" value="F:sequence-specific DNA binding"/>
    <property type="evidence" value="ECO:0007669"/>
    <property type="project" value="InterPro"/>
</dbReference>
<keyword evidence="3" id="KW-0804">Transcription</keyword>
<evidence type="ECO:0000256" key="2">
    <source>
        <dbReference type="ARBA" id="ARBA00023125"/>
    </source>
</evidence>
<sequence>MNSHAHSWTTDQYAPRERYEAWDQKLNEVYGVWHSQRDPGTAFNATIEHRKASGFQIVDCRCDPCGAVRYSRDATKSQDEMVLALQWVLEGREEFCIDDRRMMLGRGDVLIWDTTKPMSFKVIEPLHKISTMIPLSRLQHWMPGNWRAVEGKIEAGSMGARLLSNYVAAIRPDFLSGSLNNPDGLVEATIGLIVNALGDDARQLPPESLRDAQMQRVKAYVKGHLDDPELGPTTIAAGCRISVRYLHWLFAPTDATVSSYLMQERLALSRRALANPQMARRTVADIALSSGFLSSTHFSRRFKAEYGETPMEFRLRSYGASDRLRA</sequence>
<reference evidence="5 6" key="1">
    <citation type="submission" date="2019-03" db="EMBL/GenBank/DDBJ databases">
        <title>Genomic Encyclopedia of Type Strains, Phase IV (KMG-IV): sequencing the most valuable type-strain genomes for metagenomic binning, comparative biology and taxonomic classification.</title>
        <authorList>
            <person name="Goeker M."/>
        </authorList>
    </citation>
    <scope>NUCLEOTIDE SEQUENCE [LARGE SCALE GENOMIC DNA]</scope>
    <source>
        <strain evidence="5 6">DSM 26377</strain>
    </source>
</reference>
<dbReference type="InterPro" id="IPR009057">
    <property type="entry name" value="Homeodomain-like_sf"/>
</dbReference>
<evidence type="ECO:0000256" key="1">
    <source>
        <dbReference type="ARBA" id="ARBA00023015"/>
    </source>
</evidence>
<evidence type="ECO:0000259" key="4">
    <source>
        <dbReference type="PROSITE" id="PS01124"/>
    </source>
</evidence>
<dbReference type="PANTHER" id="PTHR46796:SF6">
    <property type="entry name" value="ARAC SUBFAMILY"/>
    <property type="match status" value="1"/>
</dbReference>
<dbReference type="SMART" id="SM00342">
    <property type="entry name" value="HTH_ARAC"/>
    <property type="match status" value="1"/>
</dbReference>
<dbReference type="InterPro" id="IPR050204">
    <property type="entry name" value="AraC_XylS_family_regulators"/>
</dbReference>
<evidence type="ECO:0000313" key="5">
    <source>
        <dbReference type="EMBL" id="TDU31932.1"/>
    </source>
</evidence>
<dbReference type="Pfam" id="PF12833">
    <property type="entry name" value="HTH_18"/>
    <property type="match status" value="1"/>
</dbReference>
<keyword evidence="6" id="KW-1185">Reference proteome</keyword>
<dbReference type="Proteomes" id="UP000295341">
    <property type="component" value="Unassembled WGS sequence"/>
</dbReference>
<dbReference type="EMBL" id="SOBT01000008">
    <property type="protein sequence ID" value="TDU31932.1"/>
    <property type="molecule type" value="Genomic_DNA"/>
</dbReference>
<keyword evidence="1" id="KW-0805">Transcription regulation</keyword>
<organism evidence="5 6">
    <name type="scientific">Panacagrimonas perspica</name>
    <dbReference type="NCBI Taxonomy" id="381431"/>
    <lineage>
        <taxon>Bacteria</taxon>
        <taxon>Pseudomonadati</taxon>
        <taxon>Pseudomonadota</taxon>
        <taxon>Gammaproteobacteria</taxon>
        <taxon>Nevskiales</taxon>
        <taxon>Nevskiaceae</taxon>
        <taxon>Panacagrimonas</taxon>
    </lineage>
</organism>
<dbReference type="InterPro" id="IPR011051">
    <property type="entry name" value="RmlC_Cupin_sf"/>
</dbReference>
<dbReference type="InterPro" id="IPR035418">
    <property type="entry name" value="AraC-bd_2"/>
</dbReference>
<dbReference type="AlphaFoldDB" id="A0A4S3K7V8"/>
<dbReference type="InterPro" id="IPR018060">
    <property type="entry name" value="HTH_AraC"/>
</dbReference>
<evidence type="ECO:0000313" key="6">
    <source>
        <dbReference type="Proteomes" id="UP000295341"/>
    </source>
</evidence>
<dbReference type="PANTHER" id="PTHR46796">
    <property type="entry name" value="HTH-TYPE TRANSCRIPTIONAL ACTIVATOR RHAS-RELATED"/>
    <property type="match status" value="1"/>
</dbReference>
<dbReference type="InterPro" id="IPR020449">
    <property type="entry name" value="Tscrpt_reg_AraC-type_HTH"/>
</dbReference>
<protein>
    <submittedName>
        <fullName evidence="5">AraC family transcriptional regulator</fullName>
    </submittedName>
</protein>
<proteinExistence type="predicted"/>
<evidence type="ECO:0000256" key="3">
    <source>
        <dbReference type="ARBA" id="ARBA00023163"/>
    </source>
</evidence>
<dbReference type="Pfam" id="PF14525">
    <property type="entry name" value="AraC_binding_2"/>
    <property type="match status" value="1"/>
</dbReference>
<dbReference type="PROSITE" id="PS00041">
    <property type="entry name" value="HTH_ARAC_FAMILY_1"/>
    <property type="match status" value="1"/>
</dbReference>
<dbReference type="SUPFAM" id="SSF51182">
    <property type="entry name" value="RmlC-like cupins"/>
    <property type="match status" value="1"/>
</dbReference>
<name>A0A4S3K7V8_9GAMM</name>
<gene>
    <name evidence="5" type="ORF">DFR24_1316</name>
</gene>
<comment type="caution">
    <text evidence="5">The sequence shown here is derived from an EMBL/GenBank/DDBJ whole genome shotgun (WGS) entry which is preliminary data.</text>
</comment>
<dbReference type="SUPFAM" id="SSF46689">
    <property type="entry name" value="Homeodomain-like"/>
    <property type="match status" value="1"/>
</dbReference>
<dbReference type="PROSITE" id="PS01124">
    <property type="entry name" value="HTH_ARAC_FAMILY_2"/>
    <property type="match status" value="1"/>
</dbReference>
<dbReference type="RefSeq" id="WP_162851077.1">
    <property type="nucleotide sequence ID" value="NZ_MWIN01000006.1"/>
</dbReference>
<feature type="domain" description="HTH araC/xylS-type" evidence="4">
    <location>
        <begin position="215"/>
        <end position="316"/>
    </location>
</feature>
<keyword evidence="2" id="KW-0238">DNA-binding</keyword>
<dbReference type="PRINTS" id="PR00032">
    <property type="entry name" value="HTHARAC"/>
</dbReference>